<dbReference type="PANTHER" id="PTHR42978:SF6">
    <property type="entry name" value="QUORUM-QUENCHING LACTONASE YTNP-RELATED"/>
    <property type="match status" value="1"/>
</dbReference>
<dbReference type="InterPro" id="IPR001279">
    <property type="entry name" value="Metallo-B-lactamas"/>
</dbReference>
<dbReference type="Proteomes" id="UP000431684">
    <property type="component" value="Unassembled WGS sequence"/>
</dbReference>
<keyword evidence="2" id="KW-0479">Metal-binding</keyword>
<dbReference type="Pfam" id="PF00753">
    <property type="entry name" value="Lactamase_B"/>
    <property type="match status" value="1"/>
</dbReference>
<dbReference type="PANTHER" id="PTHR42978">
    <property type="entry name" value="QUORUM-QUENCHING LACTONASE YTNP-RELATED-RELATED"/>
    <property type="match status" value="1"/>
</dbReference>
<dbReference type="CDD" id="cd16277">
    <property type="entry name" value="metallo-hydrolase-like_MBL-fold"/>
    <property type="match status" value="1"/>
</dbReference>
<evidence type="ECO:0000256" key="3">
    <source>
        <dbReference type="ARBA" id="ARBA00022801"/>
    </source>
</evidence>
<evidence type="ECO:0000256" key="4">
    <source>
        <dbReference type="ARBA" id="ARBA00022833"/>
    </source>
</evidence>
<feature type="domain" description="Metallo-beta-lactamase" evidence="5">
    <location>
        <begin position="62"/>
        <end position="271"/>
    </location>
</feature>
<evidence type="ECO:0000313" key="6">
    <source>
        <dbReference type="EMBL" id="MUI11380.1"/>
    </source>
</evidence>
<reference evidence="6 7" key="1">
    <citation type="submission" date="2019-11" db="EMBL/GenBank/DDBJ databases">
        <title>Draft Genome Sequences of Six Type Strains of the Genus Massilia.</title>
        <authorList>
            <person name="Miess H."/>
            <person name="Frediansyah A."/>
            <person name="Goeker M."/>
            <person name="Gross H."/>
        </authorList>
    </citation>
    <scope>NUCLEOTIDE SEQUENCE [LARGE SCALE GENOMIC DNA]</scope>
    <source>
        <strain evidence="6 7">DSM 17513</strain>
    </source>
</reference>
<protein>
    <submittedName>
        <fullName evidence="6">MBL fold metallo-hydrolase</fullName>
    </submittedName>
</protein>
<dbReference type="RefSeq" id="WP_155707396.1">
    <property type="nucleotide sequence ID" value="NZ_BMWU01000016.1"/>
</dbReference>
<name>A0A6I3X9U7_9BURK</name>
<dbReference type="InterPro" id="IPR051013">
    <property type="entry name" value="MBL_superfamily_lactonases"/>
</dbReference>
<dbReference type="AlphaFoldDB" id="A0A6I3X9U7"/>
<dbReference type="EMBL" id="WNWM01000002">
    <property type="protein sequence ID" value="MUI11380.1"/>
    <property type="molecule type" value="Genomic_DNA"/>
</dbReference>
<keyword evidence="4" id="KW-0862">Zinc</keyword>
<evidence type="ECO:0000256" key="2">
    <source>
        <dbReference type="ARBA" id="ARBA00022723"/>
    </source>
</evidence>
<comment type="similarity">
    <text evidence="1">Belongs to the metallo-beta-lactamase superfamily.</text>
</comment>
<accession>A0A6I3X9U7</accession>
<dbReference type="SUPFAM" id="SSF56281">
    <property type="entry name" value="Metallo-hydrolase/oxidoreductase"/>
    <property type="match status" value="1"/>
</dbReference>
<dbReference type="Gene3D" id="3.60.15.10">
    <property type="entry name" value="Ribonuclease Z/Hydroxyacylglutathione hydrolase-like"/>
    <property type="match status" value="1"/>
</dbReference>
<comment type="caution">
    <text evidence="6">The sequence shown here is derived from an EMBL/GenBank/DDBJ whole genome shotgun (WGS) entry which is preliminary data.</text>
</comment>
<evidence type="ECO:0000313" key="7">
    <source>
        <dbReference type="Proteomes" id="UP000431684"/>
    </source>
</evidence>
<sequence>MAIEDIKSWQVGDVKITRIVETPSIVSPQSLMYPGEEGDLIAPHREWLHPGFMSPLGQMMIAWQCFVVETPTRRIMVDTCIGNDRVRFFEIFNHMQNAFLDDLAAAGYPPESIDAVMCTHLHYDHVGWNTRLVDGVWVPTFPAARYLFGRVEWQEIQALAAAGDWHADHVPDAVQPIVDAGLADFVETNHKVCDEVWFEPSPGHTAGHASVHIASQGEHAVITGDLMHHPVQCAIWHRHSAFDHHKDEACATRKSFLERYEGGKALVLGTHFPDPTAGYVVRHRDTWRFDTEAPQ</sequence>
<dbReference type="GO" id="GO:0016787">
    <property type="term" value="F:hydrolase activity"/>
    <property type="evidence" value="ECO:0007669"/>
    <property type="project" value="UniProtKB-KW"/>
</dbReference>
<gene>
    <name evidence="6" type="ORF">GJV26_02585</name>
</gene>
<dbReference type="InterPro" id="IPR036866">
    <property type="entry name" value="RibonucZ/Hydroxyglut_hydro"/>
</dbReference>
<proteinExistence type="inferred from homology"/>
<keyword evidence="3 6" id="KW-0378">Hydrolase</keyword>
<evidence type="ECO:0000256" key="1">
    <source>
        <dbReference type="ARBA" id="ARBA00007749"/>
    </source>
</evidence>
<organism evidence="6 7">
    <name type="scientific">Pseudoduganella dura</name>
    <dbReference type="NCBI Taxonomy" id="321982"/>
    <lineage>
        <taxon>Bacteria</taxon>
        <taxon>Pseudomonadati</taxon>
        <taxon>Pseudomonadota</taxon>
        <taxon>Betaproteobacteria</taxon>
        <taxon>Burkholderiales</taxon>
        <taxon>Oxalobacteraceae</taxon>
        <taxon>Telluria group</taxon>
        <taxon>Pseudoduganella</taxon>
    </lineage>
</organism>
<dbReference type="GO" id="GO:0046872">
    <property type="term" value="F:metal ion binding"/>
    <property type="evidence" value="ECO:0007669"/>
    <property type="project" value="UniProtKB-KW"/>
</dbReference>
<dbReference type="SMART" id="SM00849">
    <property type="entry name" value="Lactamase_B"/>
    <property type="match status" value="1"/>
</dbReference>
<dbReference type="OrthoDB" id="5443440at2"/>
<evidence type="ECO:0000259" key="5">
    <source>
        <dbReference type="SMART" id="SM00849"/>
    </source>
</evidence>
<keyword evidence="7" id="KW-1185">Reference proteome</keyword>